<sequence>MITLLYDGTFEGLLTCIYDGFYYKTTISGIYNKKLNDIPLLLENIIDVNTDLIKFSKVKSSIINKINKLCLKKIYIAYLSNYTNKEILIFNYLKTAFKIGSNIHSFLHIDEVRLIDQINKRVNDEIHRFRGFIRFNYIDNIFLYASIEPDNDILEFLGDYFKNRFSNEYWIINDISRKKAIMYNKTQYEIIDFTLEDSNKLSSYKDEYQKLWKTYFKSTTIEERKNLRLQTRMMPKRYWKHIFETK</sequence>
<feature type="domain" description="DUF4130" evidence="1">
    <location>
        <begin position="84"/>
        <end position="244"/>
    </location>
</feature>
<dbReference type="Pfam" id="PF13566">
    <property type="entry name" value="DUF4130"/>
    <property type="match status" value="1"/>
</dbReference>
<dbReference type="Proteomes" id="UP000220840">
    <property type="component" value="Unassembled WGS sequence"/>
</dbReference>
<evidence type="ECO:0000259" key="1">
    <source>
        <dbReference type="Pfam" id="PF13566"/>
    </source>
</evidence>
<dbReference type="InterPro" id="IPR025404">
    <property type="entry name" value="DUF4130"/>
</dbReference>
<gene>
    <name evidence="2" type="ORF">CQ394_11790</name>
</gene>
<evidence type="ECO:0000313" key="2">
    <source>
        <dbReference type="EMBL" id="PEG32339.1"/>
    </source>
</evidence>
<dbReference type="NCBIfam" id="TIGR03915">
    <property type="entry name" value="SAM_7_link_chp"/>
    <property type="match status" value="1"/>
</dbReference>
<dbReference type="OrthoDB" id="5290748at2"/>
<evidence type="ECO:0000313" key="3">
    <source>
        <dbReference type="Proteomes" id="UP000220840"/>
    </source>
</evidence>
<dbReference type="RefSeq" id="WP_058296484.1">
    <property type="nucleotide sequence ID" value="NZ_CAMRXB010000054.1"/>
</dbReference>
<accession>A0A2A7ML87</accession>
<dbReference type="EMBL" id="PDCJ01000001">
    <property type="protein sequence ID" value="PEG32339.1"/>
    <property type="molecule type" value="Genomic_DNA"/>
</dbReference>
<dbReference type="InterPro" id="IPR023875">
    <property type="entry name" value="DNA_repair_put"/>
</dbReference>
<organism evidence="2 3">
    <name type="scientific">Clostridium neonatale</name>
    <dbReference type="NCBI Taxonomy" id="137838"/>
    <lineage>
        <taxon>Bacteria</taxon>
        <taxon>Bacillati</taxon>
        <taxon>Bacillota</taxon>
        <taxon>Clostridia</taxon>
        <taxon>Eubacteriales</taxon>
        <taxon>Clostridiaceae</taxon>
        <taxon>Clostridium</taxon>
    </lineage>
</organism>
<comment type="caution">
    <text evidence="2">The sequence shown here is derived from an EMBL/GenBank/DDBJ whole genome shotgun (WGS) entry which is preliminary data.</text>
</comment>
<proteinExistence type="predicted"/>
<dbReference type="AlphaFoldDB" id="A0A2A7ML87"/>
<protein>
    <submittedName>
        <fullName evidence="2">DNA metabolism protein</fullName>
    </submittedName>
</protein>
<reference evidence="2 3" key="1">
    <citation type="submission" date="2017-10" db="EMBL/GenBank/DDBJ databases">
        <title>Effective Description of Clostridium neonatale sp. nov. linked to necrotizing enterocolitis in neonates and a clarification of species assignable to the genus Clostridium (Prazmowski 1880) emend. Lawson and Rainey 2016.</title>
        <authorList>
            <person name="Bernard K."/>
            <person name="Burdz T."/>
            <person name="Wiebe D."/>
            <person name="Balcewich B."/>
            <person name="Alfa M."/>
            <person name="Bernier A.-M."/>
        </authorList>
    </citation>
    <scope>NUCLEOTIDE SEQUENCE [LARGE SCALE GENOMIC DNA]</scope>
    <source>
        <strain evidence="2 3">LCDC99A005</strain>
    </source>
</reference>
<name>A0A2A7ML87_9CLOT</name>
<dbReference type="STRING" id="137838.GCA_001458595_03849"/>
<keyword evidence="3" id="KW-1185">Reference proteome</keyword>